<dbReference type="Gene3D" id="3.40.50.2020">
    <property type="match status" value="1"/>
</dbReference>
<evidence type="ECO:0000256" key="6">
    <source>
        <dbReference type="ARBA" id="ARBA00022975"/>
    </source>
</evidence>
<dbReference type="Pfam" id="PF00156">
    <property type="entry name" value="Pribosyltran"/>
    <property type="match status" value="1"/>
</dbReference>
<dbReference type="GO" id="GO:0004588">
    <property type="term" value="F:orotate phosphoribosyltransferase activity"/>
    <property type="evidence" value="ECO:0007669"/>
    <property type="project" value="UniProtKB-EC"/>
</dbReference>
<dbReference type="InterPro" id="IPR023031">
    <property type="entry name" value="OPRT"/>
</dbReference>
<dbReference type="EMBL" id="UINC01036636">
    <property type="protein sequence ID" value="SVB30912.1"/>
    <property type="molecule type" value="Genomic_DNA"/>
</dbReference>
<keyword evidence="4" id="KW-0808">Transferase</keyword>
<dbReference type="InterPro" id="IPR006273">
    <property type="entry name" value="Orotate_PRibTrfase_bac"/>
</dbReference>
<dbReference type="SUPFAM" id="SSF53271">
    <property type="entry name" value="PRTase-like"/>
    <property type="match status" value="1"/>
</dbReference>
<dbReference type="AlphaFoldDB" id="A0A382CYL6"/>
<keyword evidence="5" id="KW-0460">Magnesium</keyword>
<dbReference type="PANTHER" id="PTHR19278">
    <property type="entry name" value="OROTATE PHOSPHORIBOSYLTRANSFERASE"/>
    <property type="match status" value="1"/>
</dbReference>
<dbReference type="GO" id="GO:0044205">
    <property type="term" value="P:'de novo' UMP biosynthetic process"/>
    <property type="evidence" value="ECO:0007669"/>
    <property type="project" value="UniProtKB-UniPathway"/>
</dbReference>
<evidence type="ECO:0000256" key="4">
    <source>
        <dbReference type="ARBA" id="ARBA00022679"/>
    </source>
</evidence>
<dbReference type="NCBIfam" id="TIGR01367">
    <property type="entry name" value="pyrE_Therm"/>
    <property type="match status" value="1"/>
</dbReference>
<evidence type="ECO:0000256" key="3">
    <source>
        <dbReference type="ARBA" id="ARBA00022676"/>
    </source>
</evidence>
<comment type="pathway">
    <text evidence="1">Pyrimidine metabolism; UMP biosynthesis via de novo pathway; UMP from orotate: step 1/2.</text>
</comment>
<gene>
    <name evidence="8" type="ORF">METZ01_LOCUS183766</name>
</gene>
<evidence type="ECO:0000256" key="5">
    <source>
        <dbReference type="ARBA" id="ARBA00022842"/>
    </source>
</evidence>
<dbReference type="PANTHER" id="PTHR19278:SF9">
    <property type="entry name" value="URIDINE 5'-MONOPHOSPHATE SYNTHASE"/>
    <property type="match status" value="1"/>
</dbReference>
<protein>
    <recommendedName>
        <fullName evidence="2">orotate phosphoribosyltransferase</fullName>
        <ecNumber evidence="2">2.4.2.10</ecNumber>
    </recommendedName>
</protein>
<evidence type="ECO:0000259" key="7">
    <source>
        <dbReference type="Pfam" id="PF00156"/>
    </source>
</evidence>
<dbReference type="GO" id="GO:0019856">
    <property type="term" value="P:pyrimidine nucleobase biosynthetic process"/>
    <property type="evidence" value="ECO:0007669"/>
    <property type="project" value="InterPro"/>
</dbReference>
<dbReference type="InterPro" id="IPR029057">
    <property type="entry name" value="PRTase-like"/>
</dbReference>
<evidence type="ECO:0000256" key="2">
    <source>
        <dbReference type="ARBA" id="ARBA00011971"/>
    </source>
</evidence>
<dbReference type="EC" id="2.4.2.10" evidence="2"/>
<dbReference type="UniPathway" id="UPA00070">
    <property type="reaction ID" value="UER00119"/>
</dbReference>
<feature type="domain" description="Phosphoribosyltransferase" evidence="7">
    <location>
        <begin position="50"/>
        <end position="154"/>
    </location>
</feature>
<accession>A0A382CYL6</accession>
<keyword evidence="6" id="KW-0665">Pyrimidine biosynthesis</keyword>
<evidence type="ECO:0000256" key="1">
    <source>
        <dbReference type="ARBA" id="ARBA00004889"/>
    </source>
</evidence>
<name>A0A382CYL6_9ZZZZ</name>
<organism evidence="8">
    <name type="scientific">marine metagenome</name>
    <dbReference type="NCBI Taxonomy" id="408172"/>
    <lineage>
        <taxon>unclassified sequences</taxon>
        <taxon>metagenomes</taxon>
        <taxon>ecological metagenomes</taxon>
    </lineage>
</organism>
<proteinExistence type="inferred from homology"/>
<dbReference type="InterPro" id="IPR000836">
    <property type="entry name" value="PRTase_dom"/>
</dbReference>
<sequence length="195" mass="20359">MALAVKSDDVISLFRGVGALLEGHFQLSSGLHSAGYLQCALVLQYPRHAEALGTAVAERVRPFNPTVVLSPALGGVVIGQEVSRALGVRGIFAERREGELTIRRGFTVETSDRVVVIEDVVTTGGSTRETIEVARGIGATVVGAASIIDRSGTTSSFDVPFQALASVSWPAYEPSVCPQCADGIPTVKPGSRPGV</sequence>
<dbReference type="HAMAP" id="MF_01208">
    <property type="entry name" value="PyrE"/>
    <property type="match status" value="1"/>
</dbReference>
<dbReference type="CDD" id="cd06223">
    <property type="entry name" value="PRTases_typeI"/>
    <property type="match status" value="1"/>
</dbReference>
<evidence type="ECO:0000313" key="8">
    <source>
        <dbReference type="EMBL" id="SVB30912.1"/>
    </source>
</evidence>
<keyword evidence="3" id="KW-0328">Glycosyltransferase</keyword>
<reference evidence="8" key="1">
    <citation type="submission" date="2018-05" db="EMBL/GenBank/DDBJ databases">
        <authorList>
            <person name="Lanie J.A."/>
            <person name="Ng W.-L."/>
            <person name="Kazmierczak K.M."/>
            <person name="Andrzejewski T.M."/>
            <person name="Davidsen T.M."/>
            <person name="Wayne K.J."/>
            <person name="Tettelin H."/>
            <person name="Glass J.I."/>
            <person name="Rusch D."/>
            <person name="Podicherti R."/>
            <person name="Tsui H.-C.T."/>
            <person name="Winkler M.E."/>
        </authorList>
    </citation>
    <scope>NUCLEOTIDE SEQUENCE</scope>
</reference>